<keyword evidence="4" id="KW-1185">Reference proteome</keyword>
<accession>A0A9P7AZ44</accession>
<gene>
    <name evidence="3" type="ORF">D0Z07_2541</name>
</gene>
<evidence type="ECO:0000259" key="2">
    <source>
        <dbReference type="PROSITE" id="PS50004"/>
    </source>
</evidence>
<reference evidence="3" key="1">
    <citation type="submission" date="2019-07" db="EMBL/GenBank/DDBJ databases">
        <title>Hyphodiscus hymeniophilus genome sequencing and assembly.</title>
        <authorList>
            <person name="Kramer G."/>
            <person name="Nodwell J."/>
        </authorList>
    </citation>
    <scope>NUCLEOTIDE SEQUENCE</scope>
    <source>
        <strain evidence="3">ATCC 34498</strain>
    </source>
</reference>
<dbReference type="SMART" id="SM00239">
    <property type="entry name" value="C2"/>
    <property type="match status" value="1"/>
</dbReference>
<dbReference type="OrthoDB" id="73919at2759"/>
<feature type="compositionally biased region" description="Acidic residues" evidence="1">
    <location>
        <begin position="534"/>
        <end position="544"/>
    </location>
</feature>
<feature type="domain" description="C2" evidence="2">
    <location>
        <begin position="76"/>
        <end position="200"/>
    </location>
</feature>
<dbReference type="AlphaFoldDB" id="A0A9P7AZ44"/>
<dbReference type="PANTHER" id="PTHR47800:SF5">
    <property type="entry name" value="FER-1-LIKE PROTEIN 6"/>
    <property type="match status" value="1"/>
</dbReference>
<dbReference type="Proteomes" id="UP000785200">
    <property type="component" value="Unassembled WGS sequence"/>
</dbReference>
<feature type="compositionally biased region" description="Polar residues" evidence="1">
    <location>
        <begin position="8"/>
        <end position="24"/>
    </location>
</feature>
<protein>
    <recommendedName>
        <fullName evidence="2">C2 domain-containing protein</fullName>
    </recommendedName>
</protein>
<dbReference type="InterPro" id="IPR000008">
    <property type="entry name" value="C2_dom"/>
</dbReference>
<dbReference type="Pfam" id="PF00168">
    <property type="entry name" value="C2"/>
    <property type="match status" value="1"/>
</dbReference>
<dbReference type="InterPro" id="IPR035892">
    <property type="entry name" value="C2_domain_sf"/>
</dbReference>
<feature type="region of interest" description="Disordered" evidence="1">
    <location>
        <begin position="435"/>
        <end position="474"/>
    </location>
</feature>
<dbReference type="GO" id="GO:0010628">
    <property type="term" value="P:positive regulation of gene expression"/>
    <property type="evidence" value="ECO:0007669"/>
    <property type="project" value="TreeGrafter"/>
</dbReference>
<feature type="region of interest" description="Disordered" evidence="1">
    <location>
        <begin position="1"/>
        <end position="84"/>
    </location>
</feature>
<dbReference type="SUPFAM" id="SSF49562">
    <property type="entry name" value="C2 domain (Calcium/lipid-binding domain, CaLB)"/>
    <property type="match status" value="1"/>
</dbReference>
<evidence type="ECO:0000256" key="1">
    <source>
        <dbReference type="SAM" id="MobiDB-lite"/>
    </source>
</evidence>
<dbReference type="PROSITE" id="PS50004">
    <property type="entry name" value="C2"/>
    <property type="match status" value="1"/>
</dbReference>
<name>A0A9P7AZ44_9HELO</name>
<comment type="caution">
    <text evidence="3">The sequence shown here is derived from an EMBL/GenBank/DDBJ whole genome shotgun (WGS) entry which is preliminary data.</text>
</comment>
<evidence type="ECO:0000313" key="4">
    <source>
        <dbReference type="Proteomes" id="UP000785200"/>
    </source>
</evidence>
<dbReference type="Gene3D" id="2.60.40.150">
    <property type="entry name" value="C2 domain"/>
    <property type="match status" value="1"/>
</dbReference>
<proteinExistence type="predicted"/>
<organism evidence="3 4">
    <name type="scientific">Hyphodiscus hymeniophilus</name>
    <dbReference type="NCBI Taxonomy" id="353542"/>
    <lineage>
        <taxon>Eukaryota</taxon>
        <taxon>Fungi</taxon>
        <taxon>Dikarya</taxon>
        <taxon>Ascomycota</taxon>
        <taxon>Pezizomycotina</taxon>
        <taxon>Leotiomycetes</taxon>
        <taxon>Helotiales</taxon>
        <taxon>Hyphodiscaceae</taxon>
        <taxon>Hyphodiscus</taxon>
    </lineage>
</organism>
<feature type="region of interest" description="Disordered" evidence="1">
    <location>
        <begin position="515"/>
        <end position="603"/>
    </location>
</feature>
<feature type="compositionally biased region" description="Basic and acidic residues" evidence="1">
    <location>
        <begin position="559"/>
        <end position="603"/>
    </location>
</feature>
<dbReference type="PANTHER" id="PTHR47800">
    <property type="entry name" value="C2 DOMAIN-CONTAINING PROTEIN"/>
    <property type="match status" value="1"/>
</dbReference>
<feature type="compositionally biased region" description="Basic and acidic residues" evidence="1">
    <location>
        <begin position="43"/>
        <end position="70"/>
    </location>
</feature>
<evidence type="ECO:0000313" key="3">
    <source>
        <dbReference type="EMBL" id="KAG0650655.1"/>
    </source>
</evidence>
<dbReference type="EMBL" id="VNKQ01000005">
    <property type="protein sequence ID" value="KAG0650655.1"/>
    <property type="molecule type" value="Genomic_DNA"/>
</dbReference>
<sequence length="603" mass="67718">MADPTPPQTNGNAPTNDSPQSGSAEKQADHPKDDNAQNGSAEKQGDEHQGKLSEAKDKLTKKQQKMKDKNNPAGGYDATPIPSARDGYTVRFTFHRAENLPVSDLNSRSSDPYIRATLTSALPKRHKEDPDMVIRTPTAHKCVNPDWNTEWIVSGVPSSGFRLKCRIYDEDPQDHDDRLGNVTINVGNIDSNWPGIRDESFPIKKRMASKRAYMIRGCASMLSRNVHMTGNLFVSAEVLGMSDKPFGRLYTIGKTYWFKHYSPMIGRLAGTKAPESELKKKANGKSDAEIEKYDFQANQFQLQGPVPAELYHRFVEFKPFVKGMFTGLGVRGRILNKTLHHQHSRVYNFSNSTEYGEVKPRSEEATLQFLKMVHYDEGSRIFTYVLSIDGLLRFTETGKEFGIDLLSKHTMHSDVSIYIACSGEFFIRRLAHPKEPVDAPGQKTHPDTDLPGGPPNEPPPRDPRSYELVIDNDSGTYRPKGDLLPKLKEFLNANFPGLHVVVKECTDKKLDKMKDEQRKRKKKEGQNVEFVQNSDDEISSSDEESMARKGTKKKSNRTKAFEALEDPGKAVKEIIPGEKGRETREENETQGDAVERNGESSGT</sequence>
<feature type="compositionally biased region" description="Basic and acidic residues" evidence="1">
    <location>
        <begin position="26"/>
        <end position="35"/>
    </location>
</feature>